<evidence type="ECO:0000313" key="3">
    <source>
        <dbReference type="Proteomes" id="UP001151699"/>
    </source>
</evidence>
<proteinExistence type="predicted"/>
<comment type="caution">
    <text evidence="2">The sequence shown here is derived from an EMBL/GenBank/DDBJ whole genome shotgun (WGS) entry which is preliminary data.</text>
</comment>
<protein>
    <submittedName>
        <fullName evidence="2">Uncharacterized protein</fullName>
    </submittedName>
</protein>
<gene>
    <name evidence="2" type="ORF">Bhyg_09132</name>
</gene>
<sequence>MFVTFVILITLAVYQDAPEFEPNRFDMKSNSRRRKKLFPIGL</sequence>
<dbReference type="EMBL" id="WJQU01000002">
    <property type="protein sequence ID" value="KAJ6644166.1"/>
    <property type="molecule type" value="Genomic_DNA"/>
</dbReference>
<organism evidence="2 3">
    <name type="scientific">Pseudolycoriella hygida</name>
    <dbReference type="NCBI Taxonomy" id="35572"/>
    <lineage>
        <taxon>Eukaryota</taxon>
        <taxon>Metazoa</taxon>
        <taxon>Ecdysozoa</taxon>
        <taxon>Arthropoda</taxon>
        <taxon>Hexapoda</taxon>
        <taxon>Insecta</taxon>
        <taxon>Pterygota</taxon>
        <taxon>Neoptera</taxon>
        <taxon>Endopterygota</taxon>
        <taxon>Diptera</taxon>
        <taxon>Nematocera</taxon>
        <taxon>Sciaroidea</taxon>
        <taxon>Sciaridae</taxon>
        <taxon>Pseudolycoriella</taxon>
    </lineage>
</organism>
<dbReference type="Proteomes" id="UP001151699">
    <property type="component" value="Chromosome B"/>
</dbReference>
<evidence type="ECO:0000256" key="1">
    <source>
        <dbReference type="SAM" id="SignalP"/>
    </source>
</evidence>
<dbReference type="AlphaFoldDB" id="A0A9Q0N764"/>
<keyword evidence="1" id="KW-0732">Signal</keyword>
<reference evidence="2" key="1">
    <citation type="submission" date="2022-07" db="EMBL/GenBank/DDBJ databases">
        <authorList>
            <person name="Trinca V."/>
            <person name="Uliana J.V.C."/>
            <person name="Torres T.T."/>
            <person name="Ward R.J."/>
            <person name="Monesi N."/>
        </authorList>
    </citation>
    <scope>NUCLEOTIDE SEQUENCE</scope>
    <source>
        <strain evidence="2">HSMRA1968</strain>
        <tissue evidence="2">Whole embryos</tissue>
    </source>
</reference>
<accession>A0A9Q0N764</accession>
<feature type="chain" id="PRO_5040161617" evidence="1">
    <location>
        <begin position="18"/>
        <end position="42"/>
    </location>
</feature>
<keyword evidence="3" id="KW-1185">Reference proteome</keyword>
<feature type="signal peptide" evidence="1">
    <location>
        <begin position="1"/>
        <end position="17"/>
    </location>
</feature>
<name>A0A9Q0N764_9DIPT</name>
<evidence type="ECO:0000313" key="2">
    <source>
        <dbReference type="EMBL" id="KAJ6644166.1"/>
    </source>
</evidence>